<dbReference type="Pfam" id="PF01208">
    <property type="entry name" value="URO-D"/>
    <property type="match status" value="1"/>
</dbReference>
<feature type="domain" description="Uroporphyrinogen decarboxylase (URO-D)" evidence="1">
    <location>
        <begin position="226"/>
        <end position="371"/>
    </location>
</feature>
<dbReference type="OrthoDB" id="161361at2"/>
<dbReference type="Gene3D" id="3.20.20.210">
    <property type="match status" value="1"/>
</dbReference>
<dbReference type="Proteomes" id="UP000009222">
    <property type="component" value="Chromosome"/>
</dbReference>
<evidence type="ECO:0000313" key="2">
    <source>
        <dbReference type="EMBL" id="AEF80343.1"/>
    </source>
</evidence>
<dbReference type="HOGENOM" id="CLU_054162_0_0_12"/>
<dbReference type="STRING" id="545695.TREAZ_2569"/>
<name>F5YF00_LEAAZ</name>
<organism evidence="2 3">
    <name type="scientific">Leadbettera azotonutricia (strain ATCC BAA-888 / DSM 13862 / ZAS-9)</name>
    <name type="common">Treponema azotonutricium</name>
    <dbReference type="NCBI Taxonomy" id="545695"/>
    <lineage>
        <taxon>Bacteria</taxon>
        <taxon>Pseudomonadati</taxon>
        <taxon>Spirochaetota</taxon>
        <taxon>Spirochaetia</taxon>
        <taxon>Spirochaetales</taxon>
        <taxon>Breznakiellaceae</taxon>
        <taxon>Leadbettera</taxon>
    </lineage>
</organism>
<dbReference type="InterPro" id="IPR038071">
    <property type="entry name" value="UROD/MetE-like_sf"/>
</dbReference>
<dbReference type="eggNOG" id="COG0407">
    <property type="taxonomic scope" value="Bacteria"/>
</dbReference>
<evidence type="ECO:0000259" key="1">
    <source>
        <dbReference type="Pfam" id="PF01208"/>
    </source>
</evidence>
<dbReference type="InParanoid" id="F5YF00"/>
<proteinExistence type="predicted"/>
<accession>F5YF00</accession>
<dbReference type="GO" id="GO:0004853">
    <property type="term" value="F:uroporphyrinogen decarboxylase activity"/>
    <property type="evidence" value="ECO:0007669"/>
    <property type="project" value="InterPro"/>
</dbReference>
<dbReference type="KEGG" id="taz:TREAZ_2569"/>
<keyword evidence="3" id="KW-1185">Reference proteome</keyword>
<gene>
    <name evidence="2" type="ordered locus">TREAZ_2569</name>
</gene>
<dbReference type="InterPro" id="IPR000257">
    <property type="entry name" value="Uroporphyrinogen_deCOase"/>
</dbReference>
<dbReference type="GO" id="GO:0006779">
    <property type="term" value="P:porphyrin-containing compound biosynthetic process"/>
    <property type="evidence" value="ECO:0007669"/>
    <property type="project" value="InterPro"/>
</dbReference>
<protein>
    <recommendedName>
        <fullName evidence="1">Uroporphyrinogen decarboxylase (URO-D) domain-containing protein</fullName>
    </recommendedName>
</protein>
<reference evidence="2 3" key="2">
    <citation type="journal article" date="2011" name="ISME J.">
        <title>RNA-seq reveals cooperative metabolic interactions between two termite-gut spirochete species in co-culture.</title>
        <authorList>
            <person name="Rosenthal A.Z."/>
            <person name="Matson E.G."/>
            <person name="Eldar A."/>
            <person name="Leadbetter J.R."/>
        </authorList>
    </citation>
    <scope>NUCLEOTIDE SEQUENCE [LARGE SCALE GENOMIC DNA]</scope>
    <source>
        <strain evidence="3">ATCC BAA-888 / DSM 13862 / ZAS-9</strain>
    </source>
</reference>
<reference evidence="3" key="1">
    <citation type="submission" date="2009-12" db="EMBL/GenBank/DDBJ databases">
        <title>Complete sequence of Treponema azotonutricium strain ZAS-9.</title>
        <authorList>
            <person name="Tetu S.G."/>
            <person name="Matson E."/>
            <person name="Ren Q."/>
            <person name="Seshadri R."/>
            <person name="Elbourne L."/>
            <person name="Hassan K.A."/>
            <person name="Durkin A."/>
            <person name="Radune D."/>
            <person name="Mohamoud Y."/>
            <person name="Shay R."/>
            <person name="Jin S."/>
            <person name="Zhang X."/>
            <person name="Lucey K."/>
            <person name="Ballor N.R."/>
            <person name="Ottesen E."/>
            <person name="Rosenthal R."/>
            <person name="Allen A."/>
            <person name="Leadbetter J.R."/>
            <person name="Paulsen I.T."/>
        </authorList>
    </citation>
    <scope>NUCLEOTIDE SEQUENCE [LARGE SCALE GENOMIC DNA]</scope>
    <source>
        <strain evidence="3">ATCC BAA-888 / DSM 13862 / ZAS-9</strain>
    </source>
</reference>
<sequence length="377" mass="43523">MKETLTSRERIYKALNHEEADRYPIDLGIHFSTGISIFAYYNLRKYLGLSLDRIQLADTVQMLARVDDDILEKFHCDTVLLNPPYKKLKEWNARDDYRFLIPEQWTPEIEGDYFVVRRGSEKMRMPLDGFFFDGSWIQAKDYPDEENLEYFCHEAERIYQETDKFTCLMGEFSAFFTGLEMACDMLTDPDKVIAENKARLKSQIEKFFRILKYGGEHIGCIEINADMGMQSGPFFSPDCFEQFVMPYMKEFNHIVHENSNIKLFLHCCGSIKPLIPGLIEAELDILNPVQISASDMDPAELKAKFGGKLTFWGGGCNTQNILGFKDEDTVRKNVKELSTIFKPGGGFVFNQVHNIMGNVPPQNIVAMFDEAYKNSFY</sequence>
<dbReference type="RefSeq" id="WP_015712959.1">
    <property type="nucleotide sequence ID" value="NC_015577.1"/>
</dbReference>
<evidence type="ECO:0000313" key="3">
    <source>
        <dbReference type="Proteomes" id="UP000009222"/>
    </source>
</evidence>
<dbReference type="EMBL" id="CP001841">
    <property type="protein sequence ID" value="AEF80343.1"/>
    <property type="molecule type" value="Genomic_DNA"/>
</dbReference>
<dbReference type="AlphaFoldDB" id="F5YF00"/>
<dbReference type="SUPFAM" id="SSF51726">
    <property type="entry name" value="UROD/MetE-like"/>
    <property type="match status" value="1"/>
</dbReference>